<feature type="region of interest" description="Disordered" evidence="1">
    <location>
        <begin position="51"/>
        <end position="97"/>
    </location>
</feature>
<name>U6GRE7_EIMAC</name>
<dbReference type="OMA" id="ACCFLLM"/>
<dbReference type="GO" id="GO:0045944">
    <property type="term" value="P:positive regulation of transcription by RNA polymerase II"/>
    <property type="evidence" value="ECO:0007669"/>
    <property type="project" value="TreeGrafter"/>
</dbReference>
<evidence type="ECO:0000256" key="1">
    <source>
        <dbReference type="SAM" id="MobiDB-lite"/>
    </source>
</evidence>
<evidence type="ECO:0000313" key="2">
    <source>
        <dbReference type="EMBL" id="CDI81164.1"/>
    </source>
</evidence>
<reference evidence="2" key="2">
    <citation type="submission" date="2013-10" db="EMBL/GenBank/DDBJ databases">
        <authorList>
            <person name="Aslett M."/>
        </authorList>
    </citation>
    <scope>NUCLEOTIDE SEQUENCE</scope>
    <source>
        <strain evidence="2">Houghton</strain>
    </source>
</reference>
<dbReference type="InterPro" id="IPR051647">
    <property type="entry name" value="Mediator_comp_sub12"/>
</dbReference>
<feature type="compositionally biased region" description="Basic residues" evidence="1">
    <location>
        <begin position="86"/>
        <end position="97"/>
    </location>
</feature>
<dbReference type="VEuPathDB" id="ToxoDB:EAH_00003970"/>
<feature type="compositionally biased region" description="Low complexity" evidence="1">
    <location>
        <begin position="1252"/>
        <end position="1273"/>
    </location>
</feature>
<organism evidence="2 3">
    <name type="scientific">Eimeria acervulina</name>
    <name type="common">Coccidian parasite</name>
    <dbReference type="NCBI Taxonomy" id="5801"/>
    <lineage>
        <taxon>Eukaryota</taxon>
        <taxon>Sar</taxon>
        <taxon>Alveolata</taxon>
        <taxon>Apicomplexa</taxon>
        <taxon>Conoidasida</taxon>
        <taxon>Coccidia</taxon>
        <taxon>Eucoccidiorida</taxon>
        <taxon>Eimeriorina</taxon>
        <taxon>Eimeriidae</taxon>
        <taxon>Eimeria</taxon>
    </lineage>
</organism>
<dbReference type="EMBL" id="HG671520">
    <property type="protein sequence ID" value="CDI81164.1"/>
    <property type="molecule type" value="Genomic_DNA"/>
</dbReference>
<protein>
    <submittedName>
        <fullName evidence="2">Uncharacterized protein</fullName>
    </submittedName>
</protein>
<feature type="region of interest" description="Disordered" evidence="1">
    <location>
        <begin position="523"/>
        <end position="549"/>
    </location>
</feature>
<feature type="region of interest" description="Disordered" evidence="1">
    <location>
        <begin position="1248"/>
        <end position="1273"/>
    </location>
</feature>
<feature type="region of interest" description="Disordered" evidence="1">
    <location>
        <begin position="379"/>
        <end position="412"/>
    </location>
</feature>
<gene>
    <name evidence="2" type="ORF">EAH_00003970</name>
</gene>
<accession>U6GRE7</accession>
<evidence type="ECO:0000313" key="3">
    <source>
        <dbReference type="Proteomes" id="UP000018050"/>
    </source>
</evidence>
<dbReference type="GeneID" id="25268467"/>
<dbReference type="PANTHER" id="PTHR46007">
    <property type="entry name" value="MEDIATOR OF RNA POLYMERASE II TRANSCRIPTION SUBUNIT 12"/>
    <property type="match status" value="1"/>
</dbReference>
<feature type="compositionally biased region" description="Low complexity" evidence="1">
    <location>
        <begin position="391"/>
        <end position="412"/>
    </location>
</feature>
<dbReference type="OrthoDB" id="348675at2759"/>
<proteinExistence type="predicted"/>
<dbReference type="GO" id="GO:0016592">
    <property type="term" value="C:mediator complex"/>
    <property type="evidence" value="ECO:0007669"/>
    <property type="project" value="TreeGrafter"/>
</dbReference>
<sequence>MPCAECWAAAGGFYPPAADQDPQQVLAPYFMEEMLKPLQQSGELTFLPQGSEKTEKQQLQRRQQQQHQRRQQQRDQNEKQQEHWTRTLKRSSQSRRGRLLTHLLSSSDDCKKSECCSSEYGSSYRRHTSSCTDTMDIVNCRNRSSSGGCSTIGRVDERENGAQPKTHSACRDIGKGAAPSEAKAAKVAAEAHRRAITHSASAGLHVRALELLQKLSPFPEGSCFIPSVQRQLHRHELNPSGASGIPCAVDADIVAASASAMNGRDLETDKQTASRTVQREQIGVDRQQAQQQQEMLGLEAWRWQALDDFATAAAPLHRDIGVLLPEKLETLLLKEPSIRQQQPSPAQQQQIMQRDQQCAAQLHQVQGQNGCRGQNDELCQPPKCKQESRNGSDSTSIRSSNNRSGSSNSSGRTQGCIRAFEVPSLCSTPCSCDSRNKRRPGSSSCWQQTAALLNSFITIEDRLEQLQQQYGTPTAPDATCALKRATYSSGSASAEEAVAATNALGAPASEKPEELRPASVFWASAAPPPTDSSIPPQQQHAEPHAHQSLPAEVAQQILWRITSATVDLHRHCKKDGDVHHQHSPQQKTQLVQEEANLQQDVQQEEQKLLEKGSEFCATCCCSVKSCRSFCARLVHLLGDVRVQQKHHERLHLLLLQLLLLLLQDRLACSVCRCDSGFLRQYRAFVVEQIVRLLQLQQGEDEQLAPDWLALDADSLHHQKRLVLLLQLALLLRAWRASGCTSGSKGVVKVAYLCLHHLGVCFELREAAADILAAAALDELSVTIQEAAIEAVCAESAWCRYDEAAAADGGTAAATAAVREAGKGASSVSLCNSIIKAAVKGNSAAAAAATELATSVACCFLLMLQQSTPHPVTGAAAPAADLKAKPYIREFLAEAAAPAFPLLLLLLLPALEQQSLKGEGMQDTAATPFSLSLHAAEAIHLLRIAILHVQQHQLQQRCQMQIKHQPRQRCISNLLALQQWQLLGLLEQRLMRLLRAAIRTCTERFDLLLALLQRERPDRSKASSTGTSWNIVEAAAAAAEAPLCCVCVLVQLPRLSLAAVEATNNAEEADTLEDVVSSLVNLLLRLVSPCVWTTHAPAPAAGKSTAAAAGLPATESPVAVAKTMAFGCLGKLLVALREAARSACVQIQQSAVAAAAPGLTEGAAFAAGALRQCFARGVGEVMRLCLESAEAGRPLQQQEHISDFFAAAADADIALLRLLLSRKEQQQLQQPLACRMLQQILQSPIIDRREGSKSCSGCSNGGSNCSSSGSSTSPSKCMISTRSACPSLEAYDLNSFQPICNSGGEDATANTAATSSAAALPLAWVAVETSAAAALQTLARFLESRKMDSSSATATRYVPVAASSDGVAASAGAAAVAAAARLLRTTWIRVVGPAVWGVCVPYRATVSVAGSVMEAANAEIAAVTPTAAAATTAEAASVRAGQQHALAIIETRGNLICAFSSAMTAAASAALATAGEPQMQQAVQYELQQLQCLQQDFTMALQNATLSAAHVALSHQQPWNINVCCRSIILKESCASTYWNIAQHQDPVGALQQVLRALLVHYAARPTNMHSFQSCCTRCNGGSCLWRVMLQVAVAFASLRSLALQLLLWPLRSLLTRQPGDSQQHQSQRQFVEIWHVLYPCFSQDETAAAGAAPNSSNSRNGCCCCSIVKLEDFLQQDDWVQVSDLLLELIQLLQQTAGSVSAVAASAELPRLAAAAAAVQRAAATERAYRRPPRTQ</sequence>
<dbReference type="PANTHER" id="PTHR46007:SF12">
    <property type="entry name" value="C2H2-TYPE DOMAIN-CONTAINING PROTEIN-RELATED"/>
    <property type="match status" value="1"/>
</dbReference>
<feature type="region of interest" description="Disordered" evidence="1">
    <location>
        <begin position="151"/>
        <end position="173"/>
    </location>
</feature>
<dbReference type="Proteomes" id="UP000018050">
    <property type="component" value="Unassembled WGS sequence"/>
</dbReference>
<keyword evidence="3" id="KW-1185">Reference proteome</keyword>
<feature type="compositionally biased region" description="Basic and acidic residues" evidence="1">
    <location>
        <begin position="72"/>
        <end position="85"/>
    </location>
</feature>
<reference evidence="2" key="1">
    <citation type="submission" date="2013-10" db="EMBL/GenBank/DDBJ databases">
        <title>Genomic analysis of the causative agents of coccidiosis in chickens.</title>
        <authorList>
            <person name="Reid A.J."/>
            <person name="Blake D."/>
            <person name="Billington K."/>
            <person name="Browne H."/>
            <person name="Dunn M."/>
            <person name="Hung S."/>
            <person name="Kawahara F."/>
            <person name="Miranda-Saavedra D."/>
            <person name="Mourier T."/>
            <person name="Nagra H."/>
            <person name="Otto T.D."/>
            <person name="Rawlings N."/>
            <person name="Sanchez A."/>
            <person name="Sanders M."/>
            <person name="Subramaniam C."/>
            <person name="Tay Y."/>
            <person name="Dear P."/>
            <person name="Doerig C."/>
            <person name="Gruber A."/>
            <person name="Parkinson J."/>
            <person name="Shirley M."/>
            <person name="Wan K.L."/>
            <person name="Berriman M."/>
            <person name="Tomley F."/>
            <person name="Pain A."/>
        </authorList>
    </citation>
    <scope>NUCLEOTIDE SEQUENCE</scope>
    <source>
        <strain evidence="2">Houghton</strain>
    </source>
</reference>
<dbReference type="RefSeq" id="XP_013249039.1">
    <property type="nucleotide sequence ID" value="XM_013393585.1"/>
</dbReference>
<dbReference type="GO" id="GO:0003713">
    <property type="term" value="F:transcription coactivator activity"/>
    <property type="evidence" value="ECO:0007669"/>
    <property type="project" value="TreeGrafter"/>
</dbReference>